<keyword evidence="6 8" id="KW-0804">Transcription</keyword>
<reference evidence="10 11" key="1">
    <citation type="journal article" date="2003" name="Proc. Natl. Acad. Sci. U.S.A.">
        <title>The genome of Nanoarchaeum equitans: insights into early archaeal evolution and derived parasitism.</title>
        <authorList>
            <person name="Waters E."/>
            <person name="Hohn M.J."/>
            <person name="Ahel I."/>
            <person name="Graham D.E."/>
            <person name="Adams M.D."/>
            <person name="Barnstead M."/>
            <person name="Beeson K.Y."/>
            <person name="Bibbs L."/>
            <person name="Bolanos R."/>
            <person name="Keller M."/>
            <person name="Kretz K."/>
            <person name="Lin X."/>
            <person name="Mathur E."/>
            <person name="Ni J."/>
            <person name="Podar M."/>
            <person name="Richardson T."/>
            <person name="Sutton G.G."/>
            <person name="Simon M."/>
            <person name="Soll D."/>
            <person name="Stetter K.O."/>
            <person name="Short J.M."/>
            <person name="Noordewier M."/>
        </authorList>
    </citation>
    <scope>NUCLEOTIDE SEQUENCE [LARGE SCALE GENOMIC DNA]</scope>
    <source>
        <strain evidence="10 11">Kin4-M</strain>
    </source>
</reference>
<keyword evidence="4 8" id="KW-0548">Nucleotidyltransferase</keyword>
<evidence type="ECO:0000256" key="7">
    <source>
        <dbReference type="ARBA" id="ARBA00048552"/>
    </source>
</evidence>
<accession>Q74MX8</accession>
<proteinExistence type="inferred from homology"/>
<dbReference type="Pfam" id="PF04998">
    <property type="entry name" value="RNA_pol_Rpb1_5"/>
    <property type="match status" value="1"/>
</dbReference>
<comment type="subunit">
    <text evidence="8">Part of the RNA polymerase complex.</text>
</comment>
<dbReference type="PANTHER" id="PTHR19376:SF32">
    <property type="entry name" value="DNA-DIRECTED RNA POLYMERASE III SUBUNIT RPC1"/>
    <property type="match status" value="1"/>
</dbReference>
<evidence type="ECO:0000256" key="5">
    <source>
        <dbReference type="ARBA" id="ARBA00023125"/>
    </source>
</evidence>
<dbReference type="GO" id="GO:0005737">
    <property type="term" value="C:cytoplasm"/>
    <property type="evidence" value="ECO:0007669"/>
    <property type="project" value="UniProtKB-SubCell"/>
</dbReference>
<dbReference type="GO" id="GO:0003899">
    <property type="term" value="F:DNA-directed RNA polymerase activity"/>
    <property type="evidence" value="ECO:0007669"/>
    <property type="project" value="UniProtKB-UniRule"/>
</dbReference>
<organism evidence="10 11">
    <name type="scientific">Nanoarchaeum equitans (strain Kin4-M)</name>
    <dbReference type="NCBI Taxonomy" id="228908"/>
    <lineage>
        <taxon>Archaea</taxon>
        <taxon>Nanobdellota</taxon>
        <taxon>Candidatus Nanoarchaeia</taxon>
        <taxon>Nanoarchaeales</taxon>
        <taxon>Nanoarchaeaceae</taxon>
        <taxon>Nanoarchaeum</taxon>
    </lineage>
</organism>
<keyword evidence="3 8" id="KW-0808">Transferase</keyword>
<dbReference type="GO" id="GO:0006351">
    <property type="term" value="P:DNA-templated transcription"/>
    <property type="evidence" value="ECO:0007669"/>
    <property type="project" value="UniProtKB-UniRule"/>
</dbReference>
<dbReference type="AlphaFoldDB" id="Q74MX8"/>
<evidence type="ECO:0000256" key="8">
    <source>
        <dbReference type="HAMAP-Rule" id="MF_00411"/>
    </source>
</evidence>
<sequence>MSLLPEKILQEFEEMAKKYKIRGKKKEQLLKKLEEKYLNSLIDPQEPIGIITAQSFGEPATQMLLNAFHFAGVSELQLVTGLPRLIEILNAKKKPTIPSMTIYLEKNDEKLAEELVNKLIEVKLSDIAKSISIDVINKRIIIELDQQLVKEKDITKKDLEKAFKSAKLKAKIENNTITIEAGNKRPKELYLLKNKIKDLHIKGVKGIKYAMITRENDELVIKTFGSNLKEVLKMKGIDKTRTTTNDIHEIAKVLGIDAAREAIIEEIQKVLEEQGLEIDVRYLLLIADVMTYYGEVLGFTRHGLMERKPSPLERATFEVPFKNLADAALLGEKDDLRAVIVNVLINQPAPMGTGRIKLVFDEKKFEELKKKLGK</sequence>
<dbReference type="EnsemblBacteria" id="AAR39272">
    <property type="protein sequence ID" value="AAR39272"/>
    <property type="gene ID" value="NEQ427"/>
</dbReference>
<comment type="catalytic activity">
    <reaction evidence="7 8">
        <text>RNA(n) + a ribonucleoside 5'-triphosphate = RNA(n+1) + diphosphate</text>
        <dbReference type="Rhea" id="RHEA:21248"/>
        <dbReference type="Rhea" id="RHEA-COMP:14527"/>
        <dbReference type="Rhea" id="RHEA-COMP:17342"/>
        <dbReference type="ChEBI" id="CHEBI:33019"/>
        <dbReference type="ChEBI" id="CHEBI:61557"/>
        <dbReference type="ChEBI" id="CHEBI:140395"/>
        <dbReference type="EC" id="2.7.7.6"/>
    </reaction>
</comment>
<protein>
    <recommendedName>
        <fullName evidence="8">DNA-directed RNA polymerase subunit Rpo1C</fullName>
        <ecNumber evidence="8">2.7.7.6</ecNumber>
    </recommendedName>
    <alternativeName>
        <fullName evidence="8">DNA-directed RNA polymerase subunit A''</fullName>
    </alternativeName>
</protein>
<evidence type="ECO:0000313" key="10">
    <source>
        <dbReference type="EMBL" id="AAR39272.1"/>
    </source>
</evidence>
<dbReference type="Gene3D" id="1.10.150.390">
    <property type="match status" value="1"/>
</dbReference>
<dbReference type="EC" id="2.7.7.6" evidence="8"/>
<dbReference type="InterPro" id="IPR045867">
    <property type="entry name" value="DNA-dir_RpoC_beta_prime"/>
</dbReference>
<comment type="function">
    <text evidence="8">DNA-dependent RNA polymerase (RNAP) catalyzes the transcription of DNA into RNA using the four ribonucleoside triphosphates as substrates. Forms part of the jaw domain.</text>
</comment>
<evidence type="ECO:0000256" key="1">
    <source>
        <dbReference type="ARBA" id="ARBA00022478"/>
    </source>
</evidence>
<dbReference type="GO" id="GO:0000428">
    <property type="term" value="C:DNA-directed RNA polymerase complex"/>
    <property type="evidence" value="ECO:0007669"/>
    <property type="project" value="UniProtKB-KW"/>
</dbReference>
<dbReference type="PANTHER" id="PTHR19376">
    <property type="entry name" value="DNA-DIRECTED RNA POLYMERASE"/>
    <property type="match status" value="1"/>
</dbReference>
<dbReference type="GO" id="GO:0003677">
    <property type="term" value="F:DNA binding"/>
    <property type="evidence" value="ECO:0007669"/>
    <property type="project" value="UniProtKB-UniRule"/>
</dbReference>
<comment type="similarity">
    <text evidence="8">Belongs to the RNA polymerase beta' chain family.</text>
</comment>
<dbReference type="HOGENOM" id="CLU_037097_1_0_2"/>
<dbReference type="Proteomes" id="UP000000578">
    <property type="component" value="Chromosome"/>
</dbReference>
<comment type="subcellular location">
    <subcellularLocation>
        <location evidence="8">Cytoplasm</location>
    </subcellularLocation>
</comment>
<dbReference type="NCBIfam" id="TIGR02389">
    <property type="entry name" value="RNA_pol_rpoA2"/>
    <property type="match status" value="1"/>
</dbReference>
<dbReference type="PATRIC" id="fig|228908.8.peg.437"/>
<dbReference type="InterPro" id="IPR012757">
    <property type="entry name" value="RPO1C"/>
</dbReference>
<evidence type="ECO:0000256" key="4">
    <source>
        <dbReference type="ARBA" id="ARBA00022695"/>
    </source>
</evidence>
<evidence type="ECO:0000259" key="9">
    <source>
        <dbReference type="Pfam" id="PF04998"/>
    </source>
</evidence>
<keyword evidence="1 8" id="KW-0240">DNA-directed RNA polymerase</keyword>
<dbReference type="STRING" id="228908.NEQ427"/>
<name>Q74MX8_NANEQ</name>
<evidence type="ECO:0000256" key="6">
    <source>
        <dbReference type="ARBA" id="ARBA00023163"/>
    </source>
</evidence>
<dbReference type="KEGG" id="neq:NEQ427"/>
<dbReference type="InterPro" id="IPR007081">
    <property type="entry name" value="RNA_pol_Rpb1_5"/>
</dbReference>
<dbReference type="CDD" id="cd06528">
    <property type="entry name" value="RNAP_A"/>
    <property type="match status" value="1"/>
</dbReference>
<dbReference type="HAMAP" id="MF_00411">
    <property type="entry name" value="RNApol_arch_Rpo1C"/>
    <property type="match status" value="1"/>
</dbReference>
<keyword evidence="11" id="KW-1185">Reference proteome</keyword>
<keyword evidence="5 8" id="KW-0238">DNA-binding</keyword>
<evidence type="ECO:0000313" key="11">
    <source>
        <dbReference type="Proteomes" id="UP000000578"/>
    </source>
</evidence>
<feature type="domain" description="RNA polymerase Rpb1" evidence="9">
    <location>
        <begin position="18"/>
        <end position="310"/>
    </location>
</feature>
<evidence type="ECO:0000256" key="2">
    <source>
        <dbReference type="ARBA" id="ARBA00022490"/>
    </source>
</evidence>
<evidence type="ECO:0000256" key="3">
    <source>
        <dbReference type="ARBA" id="ARBA00022679"/>
    </source>
</evidence>
<dbReference type="EMBL" id="AE017199">
    <property type="protein sequence ID" value="AAR39272.1"/>
    <property type="molecule type" value="Genomic_DNA"/>
</dbReference>
<dbReference type="SUPFAM" id="SSF64484">
    <property type="entry name" value="beta and beta-prime subunits of DNA dependent RNA-polymerase"/>
    <property type="match status" value="1"/>
</dbReference>
<keyword evidence="2 8" id="KW-0963">Cytoplasm</keyword>
<gene>
    <name evidence="8" type="primary">rpo1C</name>
    <name evidence="8" type="synonym">rpoA2</name>
    <name evidence="10" type="ordered locus">NEQ427</name>
</gene>